<feature type="compositionally biased region" description="Low complexity" evidence="4">
    <location>
        <begin position="538"/>
        <end position="561"/>
    </location>
</feature>
<feature type="compositionally biased region" description="Acidic residues" evidence="4">
    <location>
        <begin position="136"/>
        <end position="251"/>
    </location>
</feature>
<evidence type="ECO:0000256" key="3">
    <source>
        <dbReference type="PROSITE-ProRule" id="PRU01005"/>
    </source>
</evidence>
<evidence type="ECO:0000256" key="4">
    <source>
        <dbReference type="SAM" id="MobiDB-lite"/>
    </source>
</evidence>
<evidence type="ECO:0000256" key="5">
    <source>
        <dbReference type="SAM" id="SignalP"/>
    </source>
</evidence>
<feature type="region of interest" description="Disordered" evidence="4">
    <location>
        <begin position="451"/>
        <end position="474"/>
    </location>
</feature>
<dbReference type="InterPro" id="IPR003582">
    <property type="entry name" value="ShKT_dom"/>
</dbReference>
<dbReference type="SMART" id="SM00254">
    <property type="entry name" value="ShKT"/>
    <property type="match status" value="5"/>
</dbReference>
<feature type="domain" description="ShKT" evidence="6">
    <location>
        <begin position="396"/>
        <end position="436"/>
    </location>
</feature>
<dbReference type="OrthoDB" id="5868199at2759"/>
<feature type="region of interest" description="Disordered" evidence="4">
    <location>
        <begin position="613"/>
        <end position="634"/>
    </location>
</feature>
<dbReference type="Gene3D" id="1.10.10.1870">
    <property type="entry name" value="ShTK domain-like"/>
    <property type="match status" value="1"/>
</dbReference>
<sequence>MASRWILLALVPVCVLSQLQYCEEPVSGPCIMGECPSPTDSCISTKEGDMCCNEDMVGLSITRLPDDPEDNQPSSTTFNQLATSTTTPSTPSRETLPNDDENPPSTDDDENPSPLDDRENPPPTEPLDDRENPPPTDDDENPPPSDDDENSPPTDDDENPPPTDDDENPSPPDDDDDENPPPTDDDENPPPTDDDENPPPTDDDENPPPPDDDENPPPTDDGENPPSPDDDENPPSTDDDENPPPTDDDENPTPPNDGENPSPPGEDESTPTSPNDDHSTPLPAETPSPGTDRNSPSPPPVSPNPTSSGKLFYLFRIMLKYLCNDRVYYALMTEQCPKTCNRCTDDAAPTVAPSSDCVDRVNPKTGVSDCPQLKKPPNEKGAPKTPLAPPNPNSGCVDRVNPQTGLSDCPRLRYLCTNQLYFALMTEQCPKTCNRCTDAVGQKPFAVRTPSPSVNIATKSPSAPSKPNSDCVDQVNPKTGVSDCSRRLNLCNDPLYRSLMTEQCPRTCNRCADAVRQSPAPPAATLSSSRKPKKPATKKTPSLNANIASTAPPAATSSNSNCVDRVNPKTGLSDCPRRLHLCNDPVYRSLMTEQCPRACNRCTGAVQQHQRSATTASISTTAPTTAARPMPAPRSCVDRMNSQTGVSDCPKKAALCRDPRYLTIMQQKCPKTCGYCS</sequence>
<dbReference type="FunFam" id="1.10.10.1940:FF:000002">
    <property type="entry name" value="PHAryngeal gland Toxin-related"/>
    <property type="match status" value="3"/>
</dbReference>
<feature type="chain" id="PRO_5016696741" evidence="5">
    <location>
        <begin position="18"/>
        <end position="677"/>
    </location>
</feature>
<feature type="domain" description="ShKT" evidence="6">
    <location>
        <begin position="471"/>
        <end position="511"/>
    </location>
</feature>
<feature type="compositionally biased region" description="Acidic residues" evidence="4">
    <location>
        <begin position="97"/>
        <end position="111"/>
    </location>
</feature>
<comment type="caution">
    <text evidence="3">Lacks conserved residue(s) required for the propagation of feature annotation.</text>
</comment>
<dbReference type="STRING" id="29170.A0A368GZQ0"/>
<reference evidence="7 8" key="1">
    <citation type="submission" date="2014-10" db="EMBL/GenBank/DDBJ databases">
        <title>Draft genome of the hookworm Ancylostoma caninum.</title>
        <authorList>
            <person name="Mitreva M."/>
        </authorList>
    </citation>
    <scope>NUCLEOTIDE SEQUENCE [LARGE SCALE GENOMIC DNA]</scope>
    <source>
        <strain evidence="7 8">Baltimore</strain>
    </source>
</reference>
<evidence type="ECO:0000259" key="6">
    <source>
        <dbReference type="PROSITE" id="PS51670"/>
    </source>
</evidence>
<evidence type="ECO:0000313" key="7">
    <source>
        <dbReference type="EMBL" id="RCN49851.1"/>
    </source>
</evidence>
<name>A0A368GZQ0_ANCCA</name>
<evidence type="ECO:0000256" key="2">
    <source>
        <dbReference type="ARBA" id="ARBA00023157"/>
    </source>
</evidence>
<dbReference type="AlphaFoldDB" id="A0A368GZQ0"/>
<dbReference type="PROSITE" id="PS51670">
    <property type="entry name" value="SHKT"/>
    <property type="match status" value="3"/>
</dbReference>
<dbReference type="PANTHER" id="PTHR46219">
    <property type="entry name" value="PROTEIN CBG11138"/>
    <property type="match status" value="1"/>
</dbReference>
<feature type="region of interest" description="Disordered" evidence="4">
    <location>
        <begin position="62"/>
        <end position="307"/>
    </location>
</feature>
<protein>
    <submittedName>
        <fullName evidence="7">ShTK domain protein</fullName>
    </submittedName>
</protein>
<organism evidence="7 8">
    <name type="scientific">Ancylostoma caninum</name>
    <name type="common">Dog hookworm</name>
    <dbReference type="NCBI Taxonomy" id="29170"/>
    <lineage>
        <taxon>Eukaryota</taxon>
        <taxon>Metazoa</taxon>
        <taxon>Ecdysozoa</taxon>
        <taxon>Nematoda</taxon>
        <taxon>Chromadorea</taxon>
        <taxon>Rhabditida</taxon>
        <taxon>Rhabditina</taxon>
        <taxon>Rhabditomorpha</taxon>
        <taxon>Strongyloidea</taxon>
        <taxon>Ancylostomatidae</taxon>
        <taxon>Ancylostomatinae</taxon>
        <taxon>Ancylostoma</taxon>
    </lineage>
</organism>
<keyword evidence="1 5" id="KW-0732">Signal</keyword>
<dbReference type="Proteomes" id="UP000252519">
    <property type="component" value="Unassembled WGS sequence"/>
</dbReference>
<evidence type="ECO:0000313" key="8">
    <source>
        <dbReference type="Proteomes" id="UP000252519"/>
    </source>
</evidence>
<feature type="compositionally biased region" description="Polar residues" evidence="4">
    <location>
        <begin position="451"/>
        <end position="468"/>
    </location>
</feature>
<feature type="domain" description="ShKT" evidence="6">
    <location>
        <begin position="636"/>
        <end position="676"/>
    </location>
</feature>
<dbReference type="Pfam" id="PF01549">
    <property type="entry name" value="ShK"/>
    <property type="match status" value="5"/>
</dbReference>
<feature type="compositionally biased region" description="Low complexity" evidence="4">
    <location>
        <begin position="83"/>
        <end position="92"/>
    </location>
</feature>
<evidence type="ECO:0000256" key="1">
    <source>
        <dbReference type="ARBA" id="ARBA00022729"/>
    </source>
</evidence>
<dbReference type="EMBL" id="JOJR01000029">
    <property type="protein sequence ID" value="RCN49851.1"/>
    <property type="molecule type" value="Genomic_DNA"/>
</dbReference>
<proteinExistence type="predicted"/>
<gene>
    <name evidence="7" type="ORF">ANCCAN_04096</name>
</gene>
<keyword evidence="2" id="KW-1015">Disulfide bond</keyword>
<comment type="caution">
    <text evidence="7">The sequence shown here is derived from an EMBL/GenBank/DDBJ whole genome shotgun (WGS) entry which is preliminary data.</text>
</comment>
<feature type="region of interest" description="Disordered" evidence="4">
    <location>
        <begin position="519"/>
        <end position="563"/>
    </location>
</feature>
<keyword evidence="8" id="KW-1185">Reference proteome</keyword>
<dbReference type="PANTHER" id="PTHR46219:SF5">
    <property type="entry name" value="SHKT DOMAIN-CONTAINING PROTEIN"/>
    <property type="match status" value="1"/>
</dbReference>
<feature type="region of interest" description="Disordered" evidence="4">
    <location>
        <begin position="366"/>
        <end position="397"/>
    </location>
</feature>
<feature type="signal peptide" evidence="5">
    <location>
        <begin position="1"/>
        <end position="17"/>
    </location>
</feature>
<accession>A0A368GZQ0</accession>
<feature type="compositionally biased region" description="Polar residues" evidence="4">
    <location>
        <begin position="71"/>
        <end position="82"/>
    </location>
</feature>
<dbReference type="Gene3D" id="1.10.10.1940">
    <property type="match status" value="4"/>
</dbReference>